<dbReference type="InterPro" id="IPR016084">
    <property type="entry name" value="Haem_Oase-like_multi-hlx"/>
</dbReference>
<dbReference type="GO" id="GO:0006788">
    <property type="term" value="P:heme oxidation"/>
    <property type="evidence" value="ECO:0007669"/>
    <property type="project" value="InterPro"/>
</dbReference>
<gene>
    <name evidence="1" type="ORF">E2A64_02475</name>
</gene>
<protein>
    <submittedName>
        <fullName evidence="1">Heme oxygenase</fullName>
    </submittedName>
</protein>
<dbReference type="AlphaFoldDB" id="A0A4R5PNA4"/>
<comment type="caution">
    <text evidence="1">The sequence shown here is derived from an EMBL/GenBank/DDBJ whole genome shotgun (WGS) entry which is preliminary data.</text>
</comment>
<dbReference type="InterPro" id="IPR016053">
    <property type="entry name" value="Haem_Oase-like"/>
</dbReference>
<dbReference type="GO" id="GO:0004392">
    <property type="term" value="F:heme oxygenase (decyclizing) activity"/>
    <property type="evidence" value="ECO:0007669"/>
    <property type="project" value="InterPro"/>
</dbReference>
<evidence type="ECO:0000313" key="1">
    <source>
        <dbReference type="EMBL" id="TDH38017.1"/>
    </source>
</evidence>
<keyword evidence="2" id="KW-1185">Reference proteome</keyword>
<reference evidence="1 2" key="1">
    <citation type="journal article" date="2013" name="Int. J. Syst. Evol. Microbiol.">
        <title>Hoeflea suaedae sp. nov., an endophytic bacterium isolated from the root of the halophyte Suaeda maritima.</title>
        <authorList>
            <person name="Chung E.J."/>
            <person name="Park J.A."/>
            <person name="Pramanik P."/>
            <person name="Bibi F."/>
            <person name="Jeon C.O."/>
            <person name="Chung Y.R."/>
        </authorList>
    </citation>
    <scope>NUCLEOTIDE SEQUENCE [LARGE SCALE GENOMIC DNA]</scope>
    <source>
        <strain evidence="1 2">YC6898</strain>
    </source>
</reference>
<dbReference type="Gene3D" id="1.20.910.10">
    <property type="entry name" value="Heme oxygenase-like"/>
    <property type="match status" value="1"/>
</dbReference>
<dbReference type="EMBL" id="SMSI01000001">
    <property type="protein sequence ID" value="TDH38017.1"/>
    <property type="molecule type" value="Genomic_DNA"/>
</dbReference>
<dbReference type="SUPFAM" id="SSF48613">
    <property type="entry name" value="Heme oxygenase-like"/>
    <property type="match status" value="1"/>
</dbReference>
<evidence type="ECO:0000313" key="2">
    <source>
        <dbReference type="Proteomes" id="UP000295131"/>
    </source>
</evidence>
<proteinExistence type="predicted"/>
<organism evidence="1 2">
    <name type="scientific">Pseudohoeflea suaedae</name>
    <dbReference type="NCBI Taxonomy" id="877384"/>
    <lineage>
        <taxon>Bacteria</taxon>
        <taxon>Pseudomonadati</taxon>
        <taxon>Pseudomonadota</taxon>
        <taxon>Alphaproteobacteria</taxon>
        <taxon>Hyphomicrobiales</taxon>
        <taxon>Rhizobiaceae</taxon>
        <taxon>Pseudohoeflea</taxon>
    </lineage>
</organism>
<name>A0A4R5PNA4_9HYPH</name>
<dbReference type="CDD" id="cd19166">
    <property type="entry name" value="HemeO-bac"/>
    <property type="match status" value="1"/>
</dbReference>
<sequence length="187" mass="20325">MEMYVQLLERLRAETAEAHDELDSAHDGGAFAGLAAYGRFLEAQARIFPVAEAALAASGEYRTLPDWDRRFRADALIADLATLGIAPPQSMPFELQDRPGAATGLAYVLEGSRLGGKLIARKLAQAGLHDAPTSFIAHGADQRFWQSFTAWLANRHPDEAFGDAAVASARTAFALFLEATRREPECH</sequence>
<dbReference type="Pfam" id="PF01126">
    <property type="entry name" value="Heme_oxygenase"/>
    <property type="match status" value="1"/>
</dbReference>
<dbReference type="Proteomes" id="UP000295131">
    <property type="component" value="Unassembled WGS sequence"/>
</dbReference>
<accession>A0A4R5PNA4</accession>